<keyword evidence="17" id="KW-0067">ATP-binding</keyword>
<dbReference type="PROSITE" id="PS00793">
    <property type="entry name" value="DHPS_2"/>
    <property type="match status" value="1"/>
</dbReference>
<gene>
    <name evidence="26" type="ORF">BJ508DRAFT_214083</name>
</gene>
<dbReference type="GO" id="GO:0046654">
    <property type="term" value="P:tetrahydrofolate biosynthetic process"/>
    <property type="evidence" value="ECO:0007669"/>
    <property type="project" value="UniProtKB-UniPathway"/>
</dbReference>
<keyword evidence="16" id="KW-0418">Kinase</keyword>
<evidence type="ECO:0000256" key="1">
    <source>
        <dbReference type="ARBA" id="ARBA00000012"/>
    </source>
</evidence>
<evidence type="ECO:0000256" key="3">
    <source>
        <dbReference type="ARBA" id="ARBA00001353"/>
    </source>
</evidence>
<evidence type="ECO:0000256" key="12">
    <source>
        <dbReference type="ARBA" id="ARBA00013253"/>
    </source>
</evidence>
<dbReference type="FunFam" id="3.20.20.20:FF:000006">
    <property type="entry name" value="Dihydropteroate synthase"/>
    <property type="match status" value="1"/>
</dbReference>
<comment type="pathway">
    <text evidence="5">Cofactor biosynthesis; tetrahydrofolate biosynthesis; 7,8-dihydrofolate from 2-amino-4-hydroxy-6-hydroxymethyl-7,8-dihydropteridine diphosphate and 4-aminobenzoate: step 1/2.</text>
</comment>
<dbReference type="Gene3D" id="3.30.70.560">
    <property type="entry name" value="7,8-Dihydro-6-hydroxymethylpterin-pyrophosphokinase HPPK"/>
    <property type="match status" value="1"/>
</dbReference>
<dbReference type="STRING" id="1160509.A0A3N4HQ33"/>
<dbReference type="EMBL" id="ML119754">
    <property type="protein sequence ID" value="RPA75935.1"/>
    <property type="molecule type" value="Genomic_DNA"/>
</dbReference>
<dbReference type="EC" id="2.5.1.15" evidence="10"/>
<evidence type="ECO:0000256" key="23">
    <source>
        <dbReference type="ARBA" id="ARBA00067568"/>
    </source>
</evidence>
<evidence type="ECO:0000256" key="10">
    <source>
        <dbReference type="ARBA" id="ARBA00012458"/>
    </source>
</evidence>
<dbReference type="PROSITE" id="PS50972">
    <property type="entry name" value="PTERIN_BINDING"/>
    <property type="match status" value="1"/>
</dbReference>
<proteinExistence type="inferred from homology"/>
<comment type="similarity">
    <text evidence="8">In the N-terminal section; belongs to the DHNA family.</text>
</comment>
<reference evidence="26 27" key="1">
    <citation type="journal article" date="2018" name="Nat. Ecol. Evol.">
        <title>Pezizomycetes genomes reveal the molecular basis of ectomycorrhizal truffle lifestyle.</title>
        <authorList>
            <person name="Murat C."/>
            <person name="Payen T."/>
            <person name="Noel B."/>
            <person name="Kuo A."/>
            <person name="Morin E."/>
            <person name="Chen J."/>
            <person name="Kohler A."/>
            <person name="Krizsan K."/>
            <person name="Balestrini R."/>
            <person name="Da Silva C."/>
            <person name="Montanini B."/>
            <person name="Hainaut M."/>
            <person name="Levati E."/>
            <person name="Barry K.W."/>
            <person name="Belfiori B."/>
            <person name="Cichocki N."/>
            <person name="Clum A."/>
            <person name="Dockter R.B."/>
            <person name="Fauchery L."/>
            <person name="Guy J."/>
            <person name="Iotti M."/>
            <person name="Le Tacon F."/>
            <person name="Lindquist E.A."/>
            <person name="Lipzen A."/>
            <person name="Malagnac F."/>
            <person name="Mello A."/>
            <person name="Molinier V."/>
            <person name="Miyauchi S."/>
            <person name="Poulain J."/>
            <person name="Riccioni C."/>
            <person name="Rubini A."/>
            <person name="Sitrit Y."/>
            <person name="Splivallo R."/>
            <person name="Traeger S."/>
            <person name="Wang M."/>
            <person name="Zifcakova L."/>
            <person name="Wipf D."/>
            <person name="Zambonelli A."/>
            <person name="Paolocci F."/>
            <person name="Nowrousian M."/>
            <person name="Ottonello S."/>
            <person name="Baldrian P."/>
            <person name="Spatafora J.W."/>
            <person name="Henrissat B."/>
            <person name="Nagy L.G."/>
            <person name="Aury J.M."/>
            <person name="Wincker P."/>
            <person name="Grigoriev I.V."/>
            <person name="Bonfante P."/>
            <person name="Martin F.M."/>
        </authorList>
    </citation>
    <scope>NUCLEOTIDE SEQUENCE [LARGE SCALE GENOMIC DNA]</scope>
    <source>
        <strain evidence="26 27">RN42</strain>
    </source>
</reference>
<keyword evidence="27" id="KW-1185">Reference proteome</keyword>
<dbReference type="SUPFAM" id="SSF55620">
    <property type="entry name" value="Tetrahydrobiopterin biosynthesis enzymes-like"/>
    <property type="match status" value="2"/>
</dbReference>
<comment type="cofactor">
    <cofactor evidence="4">
        <name>Mg(2+)</name>
        <dbReference type="ChEBI" id="CHEBI:18420"/>
    </cofactor>
</comment>
<evidence type="ECO:0000256" key="17">
    <source>
        <dbReference type="ARBA" id="ARBA00022840"/>
    </source>
</evidence>
<organism evidence="26 27">
    <name type="scientific">Ascobolus immersus RN42</name>
    <dbReference type="NCBI Taxonomy" id="1160509"/>
    <lineage>
        <taxon>Eukaryota</taxon>
        <taxon>Fungi</taxon>
        <taxon>Dikarya</taxon>
        <taxon>Ascomycota</taxon>
        <taxon>Pezizomycotina</taxon>
        <taxon>Pezizomycetes</taxon>
        <taxon>Pezizales</taxon>
        <taxon>Ascobolaceae</taxon>
        <taxon>Ascobolus</taxon>
    </lineage>
</organism>
<evidence type="ECO:0000256" key="2">
    <source>
        <dbReference type="ARBA" id="ARBA00000198"/>
    </source>
</evidence>
<dbReference type="InterPro" id="IPR000489">
    <property type="entry name" value="Pterin-binding_dom"/>
</dbReference>
<evidence type="ECO:0000256" key="8">
    <source>
        <dbReference type="ARBA" id="ARBA00009640"/>
    </source>
</evidence>
<comment type="pathway">
    <text evidence="7">Cofactor biosynthesis; tetrahydrofolate biosynthesis; 2-amino-4-hydroxy-6-hydroxymethyl-7,8-dihydropteridine diphosphate from 7,8-dihydroneopterin triphosphate: step 4/4.</text>
</comment>
<dbReference type="InterPro" id="IPR035907">
    <property type="entry name" value="Hppk_sf"/>
</dbReference>
<comment type="catalytic activity">
    <reaction evidence="1">
        <text>(7,8-dihydropterin-6-yl)methyl diphosphate + 4-aminobenzoate = 7,8-dihydropteroate + diphosphate</text>
        <dbReference type="Rhea" id="RHEA:19949"/>
        <dbReference type="ChEBI" id="CHEBI:17836"/>
        <dbReference type="ChEBI" id="CHEBI:17839"/>
        <dbReference type="ChEBI" id="CHEBI:33019"/>
        <dbReference type="ChEBI" id="CHEBI:72950"/>
        <dbReference type="EC" id="2.5.1.15"/>
    </reaction>
</comment>
<dbReference type="InterPro" id="IPR006390">
    <property type="entry name" value="DHP_synth_dom"/>
</dbReference>
<dbReference type="Proteomes" id="UP000275078">
    <property type="component" value="Unassembled WGS sequence"/>
</dbReference>
<protein>
    <recommendedName>
        <fullName evidence="23">Folic acid synthesis protein FOL1</fullName>
        <ecNumber evidence="10">2.5.1.15</ecNumber>
        <ecNumber evidence="12">2.7.6.3</ecNumber>
        <ecNumber evidence="11">4.1.2.25</ecNumber>
    </recommendedName>
    <alternativeName>
        <fullName evidence="24">Folic acid synthesis protein fol1</fullName>
    </alternativeName>
</protein>
<dbReference type="Pfam" id="PF00809">
    <property type="entry name" value="Pterin_bind"/>
    <property type="match status" value="1"/>
</dbReference>
<comment type="catalytic activity">
    <reaction evidence="2">
        <text>6-hydroxymethyl-7,8-dihydropterin + ATP = (7,8-dihydropterin-6-yl)methyl diphosphate + AMP + H(+)</text>
        <dbReference type="Rhea" id="RHEA:11412"/>
        <dbReference type="ChEBI" id="CHEBI:15378"/>
        <dbReference type="ChEBI" id="CHEBI:30616"/>
        <dbReference type="ChEBI" id="CHEBI:44841"/>
        <dbReference type="ChEBI" id="CHEBI:72950"/>
        <dbReference type="ChEBI" id="CHEBI:456215"/>
        <dbReference type="EC" id="2.7.6.3"/>
    </reaction>
</comment>
<dbReference type="EC" id="2.7.6.3" evidence="12"/>
<dbReference type="NCBIfam" id="TIGR00526">
    <property type="entry name" value="folB_dom"/>
    <property type="match status" value="2"/>
</dbReference>
<dbReference type="GO" id="GO:0046872">
    <property type="term" value="F:metal ion binding"/>
    <property type="evidence" value="ECO:0007669"/>
    <property type="project" value="UniProtKB-KW"/>
</dbReference>
<dbReference type="SUPFAM" id="SSF51717">
    <property type="entry name" value="Dihydropteroate synthetase-like"/>
    <property type="match status" value="1"/>
</dbReference>
<evidence type="ECO:0000256" key="14">
    <source>
        <dbReference type="ARBA" id="ARBA00022723"/>
    </source>
</evidence>
<dbReference type="CDD" id="cd00483">
    <property type="entry name" value="HPPK"/>
    <property type="match status" value="1"/>
</dbReference>
<keyword evidence="20" id="KW-0511">Multifunctional enzyme</keyword>
<dbReference type="InterPro" id="IPR043133">
    <property type="entry name" value="GTP-CH-I_C/QueF"/>
</dbReference>
<evidence type="ECO:0000256" key="5">
    <source>
        <dbReference type="ARBA" id="ARBA00004763"/>
    </source>
</evidence>
<dbReference type="Pfam" id="PF02152">
    <property type="entry name" value="FolB"/>
    <property type="match status" value="2"/>
</dbReference>
<evidence type="ECO:0000256" key="13">
    <source>
        <dbReference type="ARBA" id="ARBA00022679"/>
    </source>
</evidence>
<accession>A0A3N4HQ33</accession>
<dbReference type="GO" id="GO:0003848">
    <property type="term" value="F:2-amino-4-hydroxy-6-hydroxymethyldihydropteridine diphosphokinase activity"/>
    <property type="evidence" value="ECO:0007669"/>
    <property type="project" value="UniProtKB-EC"/>
</dbReference>
<evidence type="ECO:0000256" key="24">
    <source>
        <dbReference type="ARBA" id="ARBA00068111"/>
    </source>
</evidence>
<evidence type="ECO:0000259" key="25">
    <source>
        <dbReference type="PROSITE" id="PS50972"/>
    </source>
</evidence>
<evidence type="ECO:0000256" key="21">
    <source>
        <dbReference type="ARBA" id="ARBA00058009"/>
    </source>
</evidence>
<dbReference type="InterPro" id="IPR011005">
    <property type="entry name" value="Dihydropteroate_synth-like_sf"/>
</dbReference>
<keyword evidence="13" id="KW-0808">Transferase</keyword>
<name>A0A3N4HQ33_ASCIM</name>
<evidence type="ECO:0000256" key="4">
    <source>
        <dbReference type="ARBA" id="ARBA00001946"/>
    </source>
</evidence>
<evidence type="ECO:0000256" key="19">
    <source>
        <dbReference type="ARBA" id="ARBA00022909"/>
    </source>
</evidence>
<evidence type="ECO:0000256" key="15">
    <source>
        <dbReference type="ARBA" id="ARBA00022741"/>
    </source>
</evidence>
<comment type="catalytic activity">
    <reaction evidence="3">
        <text>7,8-dihydroneopterin = 6-hydroxymethyl-7,8-dihydropterin + glycolaldehyde</text>
        <dbReference type="Rhea" id="RHEA:10540"/>
        <dbReference type="ChEBI" id="CHEBI:17001"/>
        <dbReference type="ChEBI" id="CHEBI:17071"/>
        <dbReference type="ChEBI" id="CHEBI:44841"/>
        <dbReference type="EC" id="4.1.2.25"/>
    </reaction>
</comment>
<feature type="domain" description="Pterin-binding" evidence="25">
    <location>
        <begin position="456"/>
        <end position="712"/>
    </location>
</feature>
<evidence type="ECO:0000313" key="27">
    <source>
        <dbReference type="Proteomes" id="UP000275078"/>
    </source>
</evidence>
<dbReference type="AlphaFoldDB" id="A0A3N4HQ33"/>
<dbReference type="PANTHER" id="PTHR20941">
    <property type="entry name" value="FOLATE SYNTHESIS PROTEINS"/>
    <property type="match status" value="1"/>
</dbReference>
<keyword evidence="15" id="KW-0547">Nucleotide-binding</keyword>
<comment type="pathway">
    <text evidence="6">Cofactor biosynthesis; tetrahydrofolate biosynthesis; 2-amino-4-hydroxy-6-hydroxymethyl-7,8-dihydropteridine diphosphate from 7,8-dihydroneopterin triphosphate: step 3/4.</text>
</comment>
<comment type="similarity">
    <text evidence="9">In the C-terminal section; belongs to the DHPS family.</text>
</comment>
<dbReference type="GO" id="GO:0004156">
    <property type="term" value="F:dihydropteroate synthase activity"/>
    <property type="evidence" value="ECO:0007669"/>
    <property type="project" value="UniProtKB-EC"/>
</dbReference>
<evidence type="ECO:0000256" key="20">
    <source>
        <dbReference type="ARBA" id="ARBA00023268"/>
    </source>
</evidence>
<dbReference type="GO" id="GO:0005740">
    <property type="term" value="C:mitochondrial envelope"/>
    <property type="evidence" value="ECO:0007669"/>
    <property type="project" value="TreeGrafter"/>
</dbReference>
<dbReference type="CDD" id="cd00739">
    <property type="entry name" value="DHPS"/>
    <property type="match status" value="1"/>
</dbReference>
<dbReference type="PANTHER" id="PTHR20941:SF1">
    <property type="entry name" value="FOLIC ACID SYNTHESIS PROTEIN FOL1"/>
    <property type="match status" value="1"/>
</dbReference>
<keyword evidence="19" id="KW-0289">Folate biosynthesis</keyword>
<keyword evidence="14" id="KW-0479">Metal-binding</keyword>
<dbReference type="SUPFAM" id="SSF55083">
    <property type="entry name" value="6-hydroxymethyl-7,8-dihydropterin pyrophosphokinase, HPPK"/>
    <property type="match status" value="1"/>
</dbReference>
<comment type="similarity">
    <text evidence="22">In the central section; belongs to the HPPK family.</text>
</comment>
<dbReference type="Gene3D" id="3.20.20.20">
    <property type="entry name" value="Dihydropteroate synthase-like"/>
    <property type="match status" value="1"/>
</dbReference>
<dbReference type="Gene3D" id="3.30.1130.10">
    <property type="match status" value="2"/>
</dbReference>
<evidence type="ECO:0000256" key="16">
    <source>
        <dbReference type="ARBA" id="ARBA00022777"/>
    </source>
</evidence>
<dbReference type="InterPro" id="IPR045031">
    <property type="entry name" value="DHP_synth-like"/>
</dbReference>
<evidence type="ECO:0000313" key="26">
    <source>
        <dbReference type="EMBL" id="RPA75935.1"/>
    </source>
</evidence>
<evidence type="ECO:0000256" key="7">
    <source>
        <dbReference type="ARBA" id="ARBA00005051"/>
    </source>
</evidence>
<dbReference type="NCBIfam" id="TIGR01498">
    <property type="entry name" value="folK"/>
    <property type="match status" value="1"/>
</dbReference>
<dbReference type="NCBIfam" id="TIGR01496">
    <property type="entry name" value="DHPS"/>
    <property type="match status" value="1"/>
</dbReference>
<dbReference type="Pfam" id="PF01288">
    <property type="entry name" value="HPPK"/>
    <property type="match status" value="1"/>
</dbReference>
<keyword evidence="18" id="KW-0460">Magnesium</keyword>
<evidence type="ECO:0000256" key="22">
    <source>
        <dbReference type="ARBA" id="ARBA00061548"/>
    </source>
</evidence>
<evidence type="ECO:0000256" key="18">
    <source>
        <dbReference type="ARBA" id="ARBA00022842"/>
    </source>
</evidence>
<evidence type="ECO:0000256" key="11">
    <source>
        <dbReference type="ARBA" id="ARBA00013043"/>
    </source>
</evidence>
<dbReference type="GO" id="GO:0005524">
    <property type="term" value="F:ATP binding"/>
    <property type="evidence" value="ECO:0007669"/>
    <property type="project" value="UniProtKB-KW"/>
</dbReference>
<dbReference type="InterPro" id="IPR000550">
    <property type="entry name" value="Hppk"/>
</dbReference>
<sequence>MREAPSSDDGKDLIFVRGLNLKTITGVDHWQRPKPQPVTLSLWLRTSVALAGSTDHLPYSIHYGTVCKSVSALVEEGQFKSLEDLAEQVSALALGEKLNGEWVKVVVEQPRVLLRAEAAGISIVRTKPRRRGEIVPVEEDKVFIQDLRLVTIIGVNPWEREAKQNVVINLTLHKPPRSTLLDSTKSEFNSLYDFRRVVDKVSEYVEASDYKTVEAFVTAIAKVACVDCGVEKVTVRAEKPSALTFAKAPGVEITRHKSFFEQDKVDVDEEGRQAKGKHTAYIALGSNVGNRAQTIEKSLRMLDEAGIKVRKTSSLYETEPMYVEDQPRFLNGACQVETTLEPLPLLEELKRIEAAIGREKTLEKGPRSIDLDILLYDQIVLSSPTLTIPHAGMLEREFVLRPLCDLAPHLPHPLTSTSILTHLTTLPPSSRPDPVRPHAHFHPLPPLNPSDPKRRTLIMSILNLTPDSFSDGGLHSLDTIVETAKSHISQGASILDLGGLSTRPGSSEVPVDEEINRVVPAIKKLREAGIDAAISVDTYRSPVARAAVQAGANIINDVSAGTLDPLMLSTAAELNVPICLMHMRGTPATMNKLNVYDGDLITVIAEELYERVEAALRAGVRRWNIILDPGLGFAKNAEQNLEILRRLDELRNRREFEGLPWVLGPSRKRFVGENKEAKERVWGTAGAVSAAVRGGADVVRVHDVGEMGEVVRVGDAIWRV</sequence>
<dbReference type="CDD" id="cd00534">
    <property type="entry name" value="DHNA_DHNTPE"/>
    <property type="match status" value="1"/>
</dbReference>
<dbReference type="OrthoDB" id="615426at2759"/>
<dbReference type="SMART" id="SM00905">
    <property type="entry name" value="FolB"/>
    <property type="match status" value="2"/>
</dbReference>
<dbReference type="GO" id="GO:0004150">
    <property type="term" value="F:dihydroneopterin aldolase activity"/>
    <property type="evidence" value="ECO:0007669"/>
    <property type="project" value="UniProtKB-EC"/>
</dbReference>
<dbReference type="EC" id="4.1.2.25" evidence="11"/>
<dbReference type="InterPro" id="IPR006157">
    <property type="entry name" value="FolB_dom"/>
</dbReference>
<dbReference type="GO" id="GO:0046656">
    <property type="term" value="P:folic acid biosynthetic process"/>
    <property type="evidence" value="ECO:0007669"/>
    <property type="project" value="UniProtKB-KW"/>
</dbReference>
<evidence type="ECO:0000256" key="6">
    <source>
        <dbReference type="ARBA" id="ARBA00005013"/>
    </source>
</evidence>
<dbReference type="UniPathway" id="UPA00077">
    <property type="reaction ID" value="UER00155"/>
</dbReference>
<comment type="function">
    <text evidence="21">Catalyzes three sequential steps of tetrahydrofolate biosynthesis.</text>
</comment>
<dbReference type="GO" id="GO:0016301">
    <property type="term" value="F:kinase activity"/>
    <property type="evidence" value="ECO:0007669"/>
    <property type="project" value="UniProtKB-KW"/>
</dbReference>
<evidence type="ECO:0000256" key="9">
    <source>
        <dbReference type="ARBA" id="ARBA00009951"/>
    </source>
</evidence>